<dbReference type="Proteomes" id="UP000823775">
    <property type="component" value="Unassembled WGS sequence"/>
</dbReference>
<evidence type="ECO:0000256" key="1">
    <source>
        <dbReference type="SAM" id="Phobius"/>
    </source>
</evidence>
<keyword evidence="4" id="KW-1185">Reference proteome</keyword>
<feature type="domain" description="Heparan-alpha-glucosaminide N-acetyltransferase catalytic" evidence="2">
    <location>
        <begin position="54"/>
        <end position="178"/>
    </location>
</feature>
<feature type="transmembrane region" description="Helical" evidence="1">
    <location>
        <begin position="203"/>
        <end position="223"/>
    </location>
</feature>
<protein>
    <recommendedName>
        <fullName evidence="2">Heparan-alpha-glucosaminide N-acetyltransferase catalytic domain-containing protein</fullName>
    </recommendedName>
</protein>
<evidence type="ECO:0000313" key="4">
    <source>
        <dbReference type="Proteomes" id="UP000823775"/>
    </source>
</evidence>
<dbReference type="Pfam" id="PF07786">
    <property type="entry name" value="HGSNAT_cat"/>
    <property type="match status" value="1"/>
</dbReference>
<feature type="transmembrane region" description="Helical" evidence="1">
    <location>
        <begin position="366"/>
        <end position="386"/>
    </location>
</feature>
<proteinExistence type="predicted"/>
<feature type="transmembrane region" description="Helical" evidence="1">
    <location>
        <begin position="95"/>
        <end position="113"/>
    </location>
</feature>
<dbReference type="EMBL" id="JACEIK010000374">
    <property type="protein sequence ID" value="MCD7455880.1"/>
    <property type="molecule type" value="Genomic_DNA"/>
</dbReference>
<feature type="transmembrane region" description="Helical" evidence="1">
    <location>
        <begin position="55"/>
        <end position="75"/>
    </location>
</feature>
<sequence>MGSYQLIREKNKDPEQGNMQVQTEANNFIITSDGTKDNVNMELSFQKFTAGSCRLISLDIFRGLTVALMILVEYAGGIYPSVNHSPWNGLTLADFVMPFFLFIVGMSLGLAYKNLPCRPTATRKAIYRALKLFIIGLFLQGGYFHGFGNLTYGVDVQNIRIMGILQRIAISFLVAAMCEIWLQATNYKVNPGGQYSLLKRYHLQWAVTIIITVVYLSLFYGLYVPDWAYQMPTETLSVKCGVRGDTGPACNAVGMMDRKILGIRHLYMRPIYGRLKECSVNSPDYGPLPPDAPSWCQAQFDPEVLGAICEHCFGMHLNKALYSFSYMCVTAGAAGFLFTAVYVMVDLWGCTKYWTIVLKWMGTNALLIYVLVSCNILPVILQGFYWRRPENNILNGSNWST</sequence>
<evidence type="ECO:0000313" key="3">
    <source>
        <dbReference type="EMBL" id="MCD7455880.1"/>
    </source>
</evidence>
<keyword evidence="1" id="KW-0472">Membrane</keyword>
<keyword evidence="1" id="KW-1133">Transmembrane helix</keyword>
<evidence type="ECO:0000259" key="2">
    <source>
        <dbReference type="Pfam" id="PF07786"/>
    </source>
</evidence>
<dbReference type="PANTHER" id="PTHR31061:SF24">
    <property type="entry name" value="LD22376P"/>
    <property type="match status" value="1"/>
</dbReference>
<dbReference type="InterPro" id="IPR012429">
    <property type="entry name" value="HGSNAT_cat"/>
</dbReference>
<comment type="caution">
    <text evidence="3">The sequence shown here is derived from an EMBL/GenBank/DDBJ whole genome shotgun (WGS) entry which is preliminary data.</text>
</comment>
<feature type="transmembrane region" description="Helical" evidence="1">
    <location>
        <begin position="164"/>
        <end position="182"/>
    </location>
</feature>
<accession>A0ABS8SAN9</accession>
<feature type="transmembrane region" description="Helical" evidence="1">
    <location>
        <begin position="324"/>
        <end position="345"/>
    </location>
</feature>
<reference evidence="3 4" key="1">
    <citation type="journal article" date="2021" name="BMC Genomics">
        <title>Datura genome reveals duplications of psychoactive alkaloid biosynthetic genes and high mutation rate following tissue culture.</title>
        <authorList>
            <person name="Rajewski A."/>
            <person name="Carter-House D."/>
            <person name="Stajich J."/>
            <person name="Litt A."/>
        </authorList>
    </citation>
    <scope>NUCLEOTIDE SEQUENCE [LARGE SCALE GENOMIC DNA]</scope>
    <source>
        <strain evidence="3">AR-01</strain>
    </source>
</reference>
<keyword evidence="1" id="KW-0812">Transmembrane</keyword>
<dbReference type="PANTHER" id="PTHR31061">
    <property type="entry name" value="LD22376P"/>
    <property type="match status" value="1"/>
</dbReference>
<gene>
    <name evidence="3" type="ORF">HAX54_029982</name>
</gene>
<name>A0ABS8SAN9_DATST</name>
<organism evidence="3 4">
    <name type="scientific">Datura stramonium</name>
    <name type="common">Jimsonweed</name>
    <name type="synonym">Common thornapple</name>
    <dbReference type="NCBI Taxonomy" id="4076"/>
    <lineage>
        <taxon>Eukaryota</taxon>
        <taxon>Viridiplantae</taxon>
        <taxon>Streptophyta</taxon>
        <taxon>Embryophyta</taxon>
        <taxon>Tracheophyta</taxon>
        <taxon>Spermatophyta</taxon>
        <taxon>Magnoliopsida</taxon>
        <taxon>eudicotyledons</taxon>
        <taxon>Gunneridae</taxon>
        <taxon>Pentapetalae</taxon>
        <taxon>asterids</taxon>
        <taxon>lamiids</taxon>
        <taxon>Solanales</taxon>
        <taxon>Solanaceae</taxon>
        <taxon>Solanoideae</taxon>
        <taxon>Datureae</taxon>
        <taxon>Datura</taxon>
    </lineage>
</organism>
<feature type="transmembrane region" description="Helical" evidence="1">
    <location>
        <begin position="125"/>
        <end position="144"/>
    </location>
</feature>